<reference evidence="2" key="1">
    <citation type="submission" date="2022-12" db="EMBL/GenBank/DDBJ databases">
        <authorList>
            <person name="Wang J."/>
        </authorList>
    </citation>
    <scope>NUCLEOTIDE SEQUENCE</scope>
    <source>
        <strain evidence="2">HY-42-06</strain>
    </source>
</reference>
<feature type="transmembrane region" description="Helical" evidence="1">
    <location>
        <begin position="160"/>
        <end position="182"/>
    </location>
</feature>
<feature type="transmembrane region" description="Helical" evidence="1">
    <location>
        <begin position="314"/>
        <end position="335"/>
    </location>
</feature>
<name>A0ABT4CM52_9CLOT</name>
<dbReference type="Pfam" id="PF13346">
    <property type="entry name" value="ABC2_membrane_5"/>
    <property type="match status" value="1"/>
</dbReference>
<dbReference type="RefSeq" id="WP_268048725.1">
    <property type="nucleotide sequence ID" value="NZ_JAPQES010000001.1"/>
</dbReference>
<dbReference type="InterPro" id="IPR025699">
    <property type="entry name" value="ABC2_memb-like"/>
</dbReference>
<feature type="transmembrane region" description="Helical" evidence="1">
    <location>
        <begin position="125"/>
        <end position="148"/>
    </location>
</feature>
<dbReference type="PANTHER" id="PTHR39177:SF1">
    <property type="entry name" value="ABC TRANSPORTER PERMEASE YTRC-RELATED"/>
    <property type="match status" value="1"/>
</dbReference>
<comment type="caution">
    <text evidence="2">The sequence shown here is derived from an EMBL/GenBank/DDBJ whole genome shotgun (WGS) entry which is preliminary data.</text>
</comment>
<feature type="transmembrane region" description="Helical" evidence="1">
    <location>
        <begin position="341"/>
        <end position="358"/>
    </location>
</feature>
<evidence type="ECO:0000313" key="2">
    <source>
        <dbReference type="EMBL" id="MCY6370132.1"/>
    </source>
</evidence>
<keyword evidence="1" id="KW-0472">Membrane</keyword>
<evidence type="ECO:0000313" key="3">
    <source>
        <dbReference type="Proteomes" id="UP001079657"/>
    </source>
</evidence>
<keyword evidence="1" id="KW-1133">Transmembrane helix</keyword>
<dbReference type="InterPro" id="IPR053046">
    <property type="entry name" value="ABC-5_transporter"/>
</dbReference>
<accession>A0ABT4CM52</accession>
<feature type="transmembrane region" description="Helical" evidence="1">
    <location>
        <begin position="276"/>
        <end position="294"/>
    </location>
</feature>
<protein>
    <submittedName>
        <fullName evidence="2">ABC-2 transporter permease</fullName>
    </submittedName>
</protein>
<evidence type="ECO:0000256" key="1">
    <source>
        <dbReference type="SAM" id="Phobius"/>
    </source>
</evidence>
<feature type="transmembrane region" description="Helical" evidence="1">
    <location>
        <begin position="81"/>
        <end position="98"/>
    </location>
</feature>
<dbReference type="EMBL" id="JAPQES010000001">
    <property type="protein sequence ID" value="MCY6370132.1"/>
    <property type="molecule type" value="Genomic_DNA"/>
</dbReference>
<feature type="transmembrane region" description="Helical" evidence="1">
    <location>
        <begin position="194"/>
        <end position="214"/>
    </location>
</feature>
<dbReference type="PANTHER" id="PTHR39177">
    <property type="entry name" value="ABC TRANSPORTER PERMEASE YTRC-RELATED"/>
    <property type="match status" value="1"/>
</dbReference>
<organism evidence="2 3">
    <name type="scientific">Clostridium ganghwense</name>
    <dbReference type="NCBI Taxonomy" id="312089"/>
    <lineage>
        <taxon>Bacteria</taxon>
        <taxon>Bacillati</taxon>
        <taxon>Bacillota</taxon>
        <taxon>Clostridia</taxon>
        <taxon>Eubacteriales</taxon>
        <taxon>Clostridiaceae</taxon>
        <taxon>Clostridium</taxon>
    </lineage>
</organism>
<sequence>MKRFWRNPLVYKEWKSVRWITLLMTLGIFFTKIMNVMSHLKWIKEIEADGKYCDIPIATKDFPLHIKYWFNQALLGHDNEMFSVFMIGCLVILVVVLFRSERQNKTYGLLASMPFKRKDIIVTKWYMGMLSIFISCFIGFIALSVFYISNIKYIQDSYSIVLKWSLLHMLMYMSIFTILFFVQTLMGQNITGSIVGVIIIFVPFFILSIISSLIQVYAGLSWKDKIIINIDRIARKLNLYDFNRTEWIEVSKDKVSKEFTYYGDHYFIYNNYNFKIIALLIILCIFFALSIYAYKRNAFEKNGNLILFSALEPVFKYGVAICSGLWLSAIFGLGYADNNKIVIGIFLVIGSVVGYFISNKAIKICASSNK</sequence>
<gene>
    <name evidence="2" type="ORF">OXH55_05755</name>
</gene>
<feature type="transmembrane region" description="Helical" evidence="1">
    <location>
        <begin position="20"/>
        <end position="40"/>
    </location>
</feature>
<dbReference type="Proteomes" id="UP001079657">
    <property type="component" value="Unassembled WGS sequence"/>
</dbReference>
<keyword evidence="3" id="KW-1185">Reference proteome</keyword>
<proteinExistence type="predicted"/>
<keyword evidence="1" id="KW-0812">Transmembrane</keyword>